<evidence type="ECO:0000256" key="1">
    <source>
        <dbReference type="SAM" id="MobiDB-lite"/>
    </source>
</evidence>
<evidence type="ECO:0000313" key="3">
    <source>
        <dbReference type="Proteomes" id="UP000886998"/>
    </source>
</evidence>
<gene>
    <name evidence="2" type="ORF">TNIN_421201</name>
</gene>
<proteinExistence type="predicted"/>
<evidence type="ECO:0000313" key="2">
    <source>
        <dbReference type="EMBL" id="GFY76287.1"/>
    </source>
</evidence>
<sequence length="126" mass="14093">MSVAIACLQDVLSRCRCGGIGSDDARGQSHQQQRPAVRAEPRLRGQSQHLRRGEGGGGAHLQPLRTTHRHLHAQGVRLCPVHGHVGRTECGRRRRWAHCGWTAARFSIEHLFLCIAESRTLDVMHR</sequence>
<comment type="caution">
    <text evidence="2">The sequence shown here is derived from an EMBL/GenBank/DDBJ whole genome shotgun (WGS) entry which is preliminary data.</text>
</comment>
<dbReference type="Proteomes" id="UP000886998">
    <property type="component" value="Unassembled WGS sequence"/>
</dbReference>
<organism evidence="2 3">
    <name type="scientific">Trichonephila inaurata madagascariensis</name>
    <dbReference type="NCBI Taxonomy" id="2747483"/>
    <lineage>
        <taxon>Eukaryota</taxon>
        <taxon>Metazoa</taxon>
        <taxon>Ecdysozoa</taxon>
        <taxon>Arthropoda</taxon>
        <taxon>Chelicerata</taxon>
        <taxon>Arachnida</taxon>
        <taxon>Araneae</taxon>
        <taxon>Araneomorphae</taxon>
        <taxon>Entelegynae</taxon>
        <taxon>Araneoidea</taxon>
        <taxon>Nephilidae</taxon>
        <taxon>Trichonephila</taxon>
        <taxon>Trichonephila inaurata</taxon>
    </lineage>
</organism>
<dbReference type="EMBL" id="BMAV01021828">
    <property type="protein sequence ID" value="GFY76287.1"/>
    <property type="molecule type" value="Genomic_DNA"/>
</dbReference>
<dbReference type="AlphaFoldDB" id="A0A8X6YQS6"/>
<feature type="region of interest" description="Disordered" evidence="1">
    <location>
        <begin position="23"/>
        <end position="62"/>
    </location>
</feature>
<accession>A0A8X6YQS6</accession>
<protein>
    <submittedName>
        <fullName evidence="2">Uncharacterized protein</fullName>
    </submittedName>
</protein>
<dbReference type="OrthoDB" id="6730379at2759"/>
<reference evidence="2" key="1">
    <citation type="submission" date="2020-08" db="EMBL/GenBank/DDBJ databases">
        <title>Multicomponent nature underlies the extraordinary mechanical properties of spider dragline silk.</title>
        <authorList>
            <person name="Kono N."/>
            <person name="Nakamura H."/>
            <person name="Mori M."/>
            <person name="Yoshida Y."/>
            <person name="Ohtoshi R."/>
            <person name="Malay A.D."/>
            <person name="Moran D.A.P."/>
            <person name="Tomita M."/>
            <person name="Numata K."/>
            <person name="Arakawa K."/>
        </authorList>
    </citation>
    <scope>NUCLEOTIDE SEQUENCE</scope>
</reference>
<keyword evidence="3" id="KW-1185">Reference proteome</keyword>
<name>A0A8X6YQS6_9ARAC</name>